<feature type="region of interest" description="Disordered" evidence="1">
    <location>
        <begin position="1"/>
        <end position="58"/>
    </location>
</feature>
<evidence type="ECO:0000313" key="4">
    <source>
        <dbReference type="Proteomes" id="UP000033710"/>
    </source>
</evidence>
<gene>
    <name evidence="3" type="ORF">SPSK_04253</name>
</gene>
<evidence type="ECO:0000256" key="1">
    <source>
        <dbReference type="SAM" id="MobiDB-lite"/>
    </source>
</evidence>
<comment type="caution">
    <text evidence="3">The sequence shown here is derived from an EMBL/GenBank/DDBJ whole genome shotgun (WGS) entry which is preliminary data.</text>
</comment>
<dbReference type="GeneID" id="27666341"/>
<dbReference type="PROSITE" id="PS50934">
    <property type="entry name" value="SWIRM"/>
    <property type="match status" value="1"/>
</dbReference>
<dbReference type="InterPro" id="IPR009057">
    <property type="entry name" value="Homeodomain-like_sf"/>
</dbReference>
<reference evidence="3 4" key="1">
    <citation type="journal article" date="2014" name="BMC Genomics">
        <title>Comparative genomics of the major fungal agents of human and animal Sporotrichosis: Sporothrix schenckii and Sporothrix brasiliensis.</title>
        <authorList>
            <person name="Teixeira M.M."/>
            <person name="de Almeida L.G."/>
            <person name="Kubitschek-Barreira P."/>
            <person name="Alves F.L."/>
            <person name="Kioshima E.S."/>
            <person name="Abadio A.K."/>
            <person name="Fernandes L."/>
            <person name="Derengowski L.S."/>
            <person name="Ferreira K.S."/>
            <person name="Souza R.C."/>
            <person name="Ruiz J.C."/>
            <person name="de Andrade N.C."/>
            <person name="Paes H.C."/>
            <person name="Nicola A.M."/>
            <person name="Albuquerque P."/>
            <person name="Gerber A.L."/>
            <person name="Martins V.P."/>
            <person name="Peconick L.D."/>
            <person name="Neto A.V."/>
            <person name="Chaucanez C.B."/>
            <person name="Silva P.A."/>
            <person name="Cunha O.L."/>
            <person name="de Oliveira F.F."/>
            <person name="dos Santos T.C."/>
            <person name="Barros A.L."/>
            <person name="Soares M.A."/>
            <person name="de Oliveira L.M."/>
            <person name="Marini M.M."/>
            <person name="Villalobos-Duno H."/>
            <person name="Cunha M.M."/>
            <person name="de Hoog S."/>
            <person name="da Silveira J.F."/>
            <person name="Henrissat B."/>
            <person name="Nino-Vega G.A."/>
            <person name="Cisalpino P.S."/>
            <person name="Mora-Montes H.M."/>
            <person name="Almeida S.R."/>
            <person name="Stajich J.E."/>
            <person name="Lopes-Bezerra L.M."/>
            <person name="Vasconcelos A.T."/>
            <person name="Felipe M.S."/>
        </authorList>
    </citation>
    <scope>NUCLEOTIDE SEQUENCE [LARGE SCALE GENOMIC DNA]</scope>
    <source>
        <strain evidence="3 4">1099-18</strain>
    </source>
</reference>
<feature type="region of interest" description="Disordered" evidence="1">
    <location>
        <begin position="93"/>
        <end position="114"/>
    </location>
</feature>
<evidence type="ECO:0000313" key="3">
    <source>
        <dbReference type="EMBL" id="KJR83313.1"/>
    </source>
</evidence>
<evidence type="ECO:0000259" key="2">
    <source>
        <dbReference type="PROSITE" id="PS50934"/>
    </source>
</evidence>
<dbReference type="GO" id="GO:0010468">
    <property type="term" value="P:regulation of gene expression"/>
    <property type="evidence" value="ECO:0007669"/>
    <property type="project" value="UniProtKB-ARBA"/>
</dbReference>
<feature type="compositionally biased region" description="Low complexity" evidence="1">
    <location>
        <begin position="266"/>
        <end position="288"/>
    </location>
</feature>
<dbReference type="Proteomes" id="UP000033710">
    <property type="component" value="Unassembled WGS sequence"/>
</dbReference>
<dbReference type="SUPFAM" id="SSF46689">
    <property type="entry name" value="Homeodomain-like"/>
    <property type="match status" value="1"/>
</dbReference>
<feature type="compositionally biased region" description="Polar residues" evidence="1">
    <location>
        <begin position="13"/>
        <end position="32"/>
    </location>
</feature>
<dbReference type="FunFam" id="1.10.10.10:FF:000087">
    <property type="entry name" value="Transcriptional adapter 2"/>
    <property type="match status" value="1"/>
</dbReference>
<dbReference type="InterPro" id="IPR036388">
    <property type="entry name" value="WH-like_DNA-bd_sf"/>
</dbReference>
<name>A0A0F2M0S3_SPOSC</name>
<dbReference type="VEuPathDB" id="FungiDB:SPSK_04253"/>
<proteinExistence type="predicted"/>
<sequence>MAMADFRYPTSPPQNLKSAGSGSASQTDMNTIDSDRSIAMEPSASSSSISSSASSLLTASSTTSFQTSPYLPVTPKHTFHSFDPAYSPIVPSDMDACTSRERSRSGPSMATKTLGVSNLISPPEAEHLDSFDVHSNVLDSKAKNPQPELYSPPITPHVQKIDTVVQGNQDPILFPAASDNTATSALQSRPLFPDKEDGNRNVPKTNNLALFELVPAPPHSSEMPALFMVSNVMSHFQADPRSWLKVQREQLKKDDQLRRAAMRSLSRTPTASKPATSSSVRRNFSSRVPRARPASQPSHTTYSQREEMALLQPVQSIDNRVAKRTIRTATTPRGNPPTHIAPLLNGTPRPASSGGQGGKRVPGASPEPRIRTSAPNREDKDFMALEDYCPPLSTLPERTNNLKVDWKGTPLDLSRDPLVHLLHRDEVGLAASLRLDCATYLTSKRRIFIRRLECARTPKEFRKTDAQQACKIDVNKASKLWTAYEKVGWLKLEHIARFI</sequence>
<feature type="compositionally biased region" description="Low complexity" evidence="1">
    <location>
        <begin position="43"/>
        <end position="58"/>
    </location>
</feature>
<dbReference type="OrthoDB" id="5598695at2759"/>
<dbReference type="RefSeq" id="XP_016585989.1">
    <property type="nucleotide sequence ID" value="XM_016731064.1"/>
</dbReference>
<feature type="region of interest" description="Disordered" evidence="1">
    <location>
        <begin position="328"/>
        <end position="376"/>
    </location>
</feature>
<organism evidence="3 4">
    <name type="scientific">Sporothrix schenckii 1099-18</name>
    <dbReference type="NCBI Taxonomy" id="1397361"/>
    <lineage>
        <taxon>Eukaryota</taxon>
        <taxon>Fungi</taxon>
        <taxon>Dikarya</taxon>
        <taxon>Ascomycota</taxon>
        <taxon>Pezizomycotina</taxon>
        <taxon>Sordariomycetes</taxon>
        <taxon>Sordariomycetidae</taxon>
        <taxon>Ophiostomatales</taxon>
        <taxon>Ophiostomataceae</taxon>
        <taxon>Sporothrix</taxon>
    </lineage>
</organism>
<feature type="compositionally biased region" description="Polar residues" evidence="1">
    <location>
        <begin position="105"/>
        <end position="114"/>
    </location>
</feature>
<dbReference type="Gene3D" id="1.10.10.10">
    <property type="entry name" value="Winged helix-like DNA-binding domain superfamily/Winged helix DNA-binding domain"/>
    <property type="match status" value="1"/>
</dbReference>
<reference evidence="3 4" key="2">
    <citation type="journal article" date="2015" name="Eukaryot. Cell">
        <title>Asexual propagation of a virulent clone complex in a human and feline outbreak of sporotrichosis.</title>
        <authorList>
            <person name="Teixeira Mde M."/>
            <person name="Rodrigues A.M."/>
            <person name="Tsui C.K."/>
            <person name="de Almeida L.G."/>
            <person name="Van Diepeningen A.D."/>
            <person name="van den Ende B.G."/>
            <person name="Fernandes G.F."/>
            <person name="Kano R."/>
            <person name="Hamelin R.C."/>
            <person name="Lopes-Bezerra L.M."/>
            <person name="Vasconcelos A.T."/>
            <person name="de Hoog S."/>
            <person name="de Camargo Z.P."/>
            <person name="Felipe M.S."/>
        </authorList>
    </citation>
    <scope>NUCLEOTIDE SEQUENCE [LARGE SCALE GENOMIC DNA]</scope>
    <source>
        <strain evidence="3 4">1099-18</strain>
    </source>
</reference>
<feature type="domain" description="SWIRM" evidence="2">
    <location>
        <begin position="402"/>
        <end position="499"/>
    </location>
</feature>
<dbReference type="EMBL" id="AXCR01000010">
    <property type="protein sequence ID" value="KJR83313.1"/>
    <property type="molecule type" value="Genomic_DNA"/>
</dbReference>
<dbReference type="KEGG" id="ssck:SPSK_04253"/>
<dbReference type="InterPro" id="IPR007526">
    <property type="entry name" value="SWIRM"/>
</dbReference>
<dbReference type="Pfam" id="PF04433">
    <property type="entry name" value="SWIRM"/>
    <property type="match status" value="1"/>
</dbReference>
<dbReference type="AlphaFoldDB" id="A0A0F2M0S3"/>
<accession>A0A0F2M0S3</accession>
<protein>
    <submittedName>
        <fullName evidence="3">Swirm domain containing protein</fullName>
    </submittedName>
</protein>
<feature type="region of interest" description="Disordered" evidence="1">
    <location>
        <begin position="261"/>
        <end position="314"/>
    </location>
</feature>